<feature type="domain" description="KRAB" evidence="1">
    <location>
        <begin position="6"/>
        <end position="56"/>
    </location>
</feature>
<dbReference type="GeneTree" id="ENSGT01150000286941"/>
<dbReference type="Pfam" id="PF01352">
    <property type="entry name" value="KRAB"/>
    <property type="match status" value="1"/>
</dbReference>
<name>A0A8C3FVT3_CHRPI</name>
<dbReference type="Proteomes" id="UP000694380">
    <property type="component" value="Unplaced"/>
</dbReference>
<sequence>MEGAPVTFEEVAVYFTEEEWRLLDEGQRELYRDVMQENYGDAISLGEGRDSYSNVI</sequence>
<dbReference type="OMA" id="CFMCHEP"/>
<accession>A0A8C3FVT3</accession>
<dbReference type="PANTHER" id="PTHR23232:SF142">
    <property type="entry name" value="GASTRULA ZINC FINGER PROTEIN XLCGF57.1-LIKE-RELATED"/>
    <property type="match status" value="1"/>
</dbReference>
<dbReference type="CDD" id="cd07765">
    <property type="entry name" value="KRAB_A-box"/>
    <property type="match status" value="1"/>
</dbReference>
<reference evidence="2" key="1">
    <citation type="submission" date="2025-08" db="UniProtKB">
        <authorList>
            <consortium name="Ensembl"/>
        </authorList>
    </citation>
    <scope>IDENTIFICATION</scope>
</reference>
<dbReference type="SMART" id="SM00349">
    <property type="entry name" value="KRAB"/>
    <property type="match status" value="1"/>
</dbReference>
<dbReference type="Gene3D" id="6.10.140.140">
    <property type="match status" value="1"/>
</dbReference>
<dbReference type="AlphaFoldDB" id="A0A8C3FVT3"/>
<evidence type="ECO:0000313" key="2">
    <source>
        <dbReference type="Ensembl" id="ENSCPBP00000014524.1"/>
    </source>
</evidence>
<evidence type="ECO:0000259" key="1">
    <source>
        <dbReference type="PROSITE" id="PS50805"/>
    </source>
</evidence>
<dbReference type="InterPro" id="IPR050169">
    <property type="entry name" value="Krueppel_C2H2_ZnF"/>
</dbReference>
<dbReference type="InterPro" id="IPR036051">
    <property type="entry name" value="KRAB_dom_sf"/>
</dbReference>
<dbReference type="Ensembl" id="ENSCPBT00000017252.1">
    <property type="protein sequence ID" value="ENSCPBP00000014524.1"/>
    <property type="gene ID" value="ENSCPBG00000010811.1"/>
</dbReference>
<protein>
    <recommendedName>
        <fullName evidence="1">KRAB domain-containing protein</fullName>
    </recommendedName>
</protein>
<dbReference type="PANTHER" id="PTHR23232">
    <property type="entry name" value="KRAB DOMAIN C2H2 ZINC FINGER"/>
    <property type="match status" value="1"/>
</dbReference>
<dbReference type="GO" id="GO:0006355">
    <property type="term" value="P:regulation of DNA-templated transcription"/>
    <property type="evidence" value="ECO:0007669"/>
    <property type="project" value="InterPro"/>
</dbReference>
<dbReference type="SUPFAM" id="SSF109640">
    <property type="entry name" value="KRAB domain (Kruppel-associated box)"/>
    <property type="match status" value="1"/>
</dbReference>
<keyword evidence="3" id="KW-1185">Reference proteome</keyword>
<dbReference type="InterPro" id="IPR001909">
    <property type="entry name" value="KRAB"/>
</dbReference>
<organism evidence="2 3">
    <name type="scientific">Chrysemys picta bellii</name>
    <name type="common">Western painted turtle</name>
    <name type="synonym">Emys bellii</name>
    <dbReference type="NCBI Taxonomy" id="8478"/>
    <lineage>
        <taxon>Eukaryota</taxon>
        <taxon>Metazoa</taxon>
        <taxon>Chordata</taxon>
        <taxon>Craniata</taxon>
        <taxon>Vertebrata</taxon>
        <taxon>Euteleostomi</taxon>
        <taxon>Archelosauria</taxon>
        <taxon>Testudinata</taxon>
        <taxon>Testudines</taxon>
        <taxon>Cryptodira</taxon>
        <taxon>Durocryptodira</taxon>
        <taxon>Testudinoidea</taxon>
        <taxon>Emydidae</taxon>
        <taxon>Chrysemys</taxon>
    </lineage>
</organism>
<evidence type="ECO:0000313" key="3">
    <source>
        <dbReference type="Proteomes" id="UP000694380"/>
    </source>
</evidence>
<proteinExistence type="predicted"/>
<reference evidence="2" key="2">
    <citation type="submission" date="2025-09" db="UniProtKB">
        <authorList>
            <consortium name="Ensembl"/>
        </authorList>
    </citation>
    <scope>IDENTIFICATION</scope>
</reference>
<dbReference type="PROSITE" id="PS50805">
    <property type="entry name" value="KRAB"/>
    <property type="match status" value="1"/>
</dbReference>